<dbReference type="GeneTree" id="ENSGT00390000012040"/>
<evidence type="ECO:0000256" key="8">
    <source>
        <dbReference type="ARBA" id="ARBA00031344"/>
    </source>
</evidence>
<keyword evidence="4" id="KW-0813">Transport</keyword>
<comment type="subcellular location">
    <subcellularLocation>
        <location evidence="1">Golgi apparatus membrane</location>
        <topology evidence="1">Peripheral membrane protein</topology>
    </subcellularLocation>
</comment>
<evidence type="ECO:0000259" key="10">
    <source>
        <dbReference type="Pfam" id="PF06148"/>
    </source>
</evidence>
<reference evidence="12" key="1">
    <citation type="submission" date="2025-08" db="UniProtKB">
        <authorList>
            <consortium name="Ensembl"/>
        </authorList>
    </citation>
    <scope>IDENTIFICATION</scope>
</reference>
<dbReference type="PANTHER" id="PTHR12961:SF0">
    <property type="entry name" value="CONSERVED OLIGOMERIC GOLGI COMPLEX SUBUNIT 2"/>
    <property type="match status" value="1"/>
</dbReference>
<dbReference type="InterPro" id="IPR024603">
    <property type="entry name" value="COG_complex_COG2_C"/>
</dbReference>
<evidence type="ECO:0000256" key="5">
    <source>
        <dbReference type="ARBA" id="ARBA00022927"/>
    </source>
</evidence>
<evidence type="ECO:0000256" key="9">
    <source>
        <dbReference type="SAM" id="MobiDB-lite"/>
    </source>
</evidence>
<dbReference type="Ensembl" id="ENSEBUT00000019001.1">
    <property type="protein sequence ID" value="ENSEBUP00000018424.1"/>
    <property type="gene ID" value="ENSEBUG00000011500.1"/>
</dbReference>
<organism evidence="12 13">
    <name type="scientific">Eptatretus burgeri</name>
    <name type="common">Inshore hagfish</name>
    <dbReference type="NCBI Taxonomy" id="7764"/>
    <lineage>
        <taxon>Eukaryota</taxon>
        <taxon>Metazoa</taxon>
        <taxon>Chordata</taxon>
        <taxon>Craniata</taxon>
        <taxon>Vertebrata</taxon>
        <taxon>Cyclostomata</taxon>
        <taxon>Myxini</taxon>
        <taxon>Myxiniformes</taxon>
        <taxon>Myxinidae</taxon>
        <taxon>Eptatretinae</taxon>
        <taxon>Eptatretus</taxon>
    </lineage>
</organism>
<dbReference type="Pfam" id="PF12022">
    <property type="entry name" value="COG2_C"/>
    <property type="match status" value="1"/>
</dbReference>
<evidence type="ECO:0000259" key="11">
    <source>
        <dbReference type="Pfam" id="PF12022"/>
    </source>
</evidence>
<evidence type="ECO:0000313" key="12">
    <source>
        <dbReference type="Ensembl" id="ENSEBUP00000018424.1"/>
    </source>
</evidence>
<dbReference type="Pfam" id="PF06148">
    <property type="entry name" value="COG2_N"/>
    <property type="match status" value="1"/>
</dbReference>
<evidence type="ECO:0000256" key="7">
    <source>
        <dbReference type="ARBA" id="ARBA00023136"/>
    </source>
</evidence>
<sequence length="818" mass="93389">MAEDWRSSMLEEEAGSLCFDKKLFMKDDFNVDKFVAECKKQVSLETLRGDLELFYKLLKRSMVELINKDYADFVNLSTNLVGMDKSLSQLTVPLGQLREEVLCVRSVFHEAIEMINDHLEKRADIRKKKTCLQHLMQVIRSVEEIERVLQAQGSQEGSSPGQSSTLAGHVLERIATVFNQLQFYAVQSKGMPLLDVIRPRIADITATLQQSLEGRLLEGLQAGRADEVRQCLRTYSTIDKTHDAEALVAKMLVRPFMDEVITEEFLQRHTLGLRGMYNKLLEFIPHHCHLLKEITVGKGTSSEERTEVVPGFEFTVNSVWPEIVRALELRLSFLFNPGNPDLFHERYSISFEFLSNFEKQCSSQASVKRLRRHPAYENFHNKWSLPVYFQIRLKEFSGRVETVMMEELQVAPDGSVFRLLVTHTLWVSMEQCWAEPVYLPALAHRFWNVVLEFLGRYVCWMNEVLELKISEVPAAKDQNASLQLSRSNPNLANLNTTAMAPAGTTAALKHSLTVSNLKNEDSTNHDAFATSGCVPSPDQLIAVLADADTLQDKLEDLLTTVVRPRVEDLGFFKHDLLAGALQDSLNGLLAIVPRYVQRVTEELAHACCVCLRSAQDVPRLYRRTNKEAPSKPSPYIESAMRPLQRLLSDHASFLQPSRLHDCLVAILCVCTERYHETVSEVLTSVRKMEESLKRLMQARRTNPSVASARGAGTSDDDKIRLPASPGRPGFLQPGDLEIYRDMFRHHTVKAVSYLYRFTHLLGSMGIVGVTYEVQNDDVVVRRLPFRWSVWEFRLPRFLHYSRSWRWCELLSCCCLMTR</sequence>
<feature type="domain" description="COG complex component COG2 C-terminal" evidence="11">
    <location>
        <begin position="381"/>
        <end position="721"/>
    </location>
</feature>
<accession>A0A8C4QP72</accession>
<dbReference type="GO" id="GO:0000139">
    <property type="term" value="C:Golgi membrane"/>
    <property type="evidence" value="ECO:0007669"/>
    <property type="project" value="UniProtKB-SubCell"/>
</dbReference>
<feature type="region of interest" description="Disordered" evidence="9">
    <location>
        <begin position="699"/>
        <end position="726"/>
    </location>
</feature>
<dbReference type="Proteomes" id="UP000694388">
    <property type="component" value="Unplaced"/>
</dbReference>
<dbReference type="AlphaFoldDB" id="A0A8C4QP72"/>
<dbReference type="InterPro" id="IPR009316">
    <property type="entry name" value="COG2"/>
</dbReference>
<evidence type="ECO:0000256" key="6">
    <source>
        <dbReference type="ARBA" id="ARBA00023034"/>
    </source>
</evidence>
<evidence type="ECO:0000256" key="1">
    <source>
        <dbReference type="ARBA" id="ARBA00004395"/>
    </source>
</evidence>
<name>A0A8C4QP72_EPTBU</name>
<dbReference type="GO" id="GO:0007030">
    <property type="term" value="P:Golgi organization"/>
    <property type="evidence" value="ECO:0007669"/>
    <property type="project" value="InterPro"/>
</dbReference>
<dbReference type="GO" id="GO:0017119">
    <property type="term" value="C:Golgi transport complex"/>
    <property type="evidence" value="ECO:0007669"/>
    <property type="project" value="TreeGrafter"/>
</dbReference>
<evidence type="ECO:0000313" key="13">
    <source>
        <dbReference type="Proteomes" id="UP000694388"/>
    </source>
</evidence>
<evidence type="ECO:0000256" key="2">
    <source>
        <dbReference type="ARBA" id="ARBA00007603"/>
    </source>
</evidence>
<protein>
    <recommendedName>
        <fullName evidence="3">Conserved oligomeric Golgi complex subunit 2</fullName>
    </recommendedName>
    <alternativeName>
        <fullName evidence="8">Component of oligomeric Golgi complex 2</fullName>
    </alternativeName>
</protein>
<dbReference type="PANTHER" id="PTHR12961">
    <property type="entry name" value="CONSERVED OLIGOMERIC GOLGI COMPLEX COMPONENT 2"/>
    <property type="match status" value="1"/>
</dbReference>
<dbReference type="GO" id="GO:0015031">
    <property type="term" value="P:protein transport"/>
    <property type="evidence" value="ECO:0007669"/>
    <property type="project" value="UniProtKB-KW"/>
</dbReference>
<proteinExistence type="inferred from homology"/>
<comment type="similarity">
    <text evidence="2">Belongs to the COG2 family.</text>
</comment>
<keyword evidence="6" id="KW-0333">Golgi apparatus</keyword>
<dbReference type="GO" id="GO:0006891">
    <property type="term" value="P:intra-Golgi vesicle-mediated transport"/>
    <property type="evidence" value="ECO:0007669"/>
    <property type="project" value="TreeGrafter"/>
</dbReference>
<keyword evidence="7" id="KW-0472">Membrane</keyword>
<reference evidence="12" key="2">
    <citation type="submission" date="2025-09" db="UniProtKB">
        <authorList>
            <consortium name="Ensembl"/>
        </authorList>
    </citation>
    <scope>IDENTIFICATION</scope>
</reference>
<keyword evidence="13" id="KW-1185">Reference proteome</keyword>
<keyword evidence="5" id="KW-0653">Protein transport</keyword>
<dbReference type="InterPro" id="IPR024602">
    <property type="entry name" value="COG_su2_N"/>
</dbReference>
<evidence type="ECO:0000256" key="3">
    <source>
        <dbReference type="ARBA" id="ARBA00020977"/>
    </source>
</evidence>
<evidence type="ECO:0000256" key="4">
    <source>
        <dbReference type="ARBA" id="ARBA00022448"/>
    </source>
</evidence>
<feature type="domain" description="Conserved oligomeric Golgi complex subunit 2 N-terminal" evidence="10">
    <location>
        <begin position="17"/>
        <end position="90"/>
    </location>
</feature>